<evidence type="ECO:0000259" key="1">
    <source>
        <dbReference type="Pfam" id="PF22242"/>
    </source>
</evidence>
<protein>
    <recommendedName>
        <fullName evidence="1">CGL2689-like C-terminal domain-containing protein</fullName>
    </recommendedName>
</protein>
<dbReference type="EMBL" id="CP126970">
    <property type="protein sequence ID" value="WIM70677.1"/>
    <property type="molecule type" value="Genomic_DNA"/>
</dbReference>
<dbReference type="Pfam" id="PF22242">
    <property type="entry name" value="6PGD_like"/>
    <property type="match status" value="1"/>
</dbReference>
<feature type="domain" description="CGL2689-like C-terminal" evidence="1">
    <location>
        <begin position="134"/>
        <end position="233"/>
    </location>
</feature>
<dbReference type="Gene3D" id="3.40.50.720">
    <property type="entry name" value="NAD(P)-binding Rossmann-like Domain"/>
    <property type="match status" value="1"/>
</dbReference>
<evidence type="ECO:0000313" key="2">
    <source>
        <dbReference type="EMBL" id="WIM70677.1"/>
    </source>
</evidence>
<dbReference type="Gene3D" id="1.10.1040.40">
    <property type="match status" value="1"/>
</dbReference>
<evidence type="ECO:0000313" key="3">
    <source>
        <dbReference type="Proteomes" id="UP001238805"/>
    </source>
</evidence>
<dbReference type="Proteomes" id="UP001238805">
    <property type="component" value="Chromosome"/>
</dbReference>
<proteinExistence type="predicted"/>
<organism evidence="2 3">
    <name type="scientific">Corynebacterium suedekumii</name>
    <dbReference type="NCBI Taxonomy" id="3049801"/>
    <lineage>
        <taxon>Bacteria</taxon>
        <taxon>Bacillati</taxon>
        <taxon>Actinomycetota</taxon>
        <taxon>Actinomycetes</taxon>
        <taxon>Mycobacteriales</taxon>
        <taxon>Corynebacteriaceae</taxon>
        <taxon>Corynebacterium</taxon>
    </lineage>
</organism>
<name>A0ABY8VMU1_9CORY</name>
<dbReference type="InterPro" id="IPR054507">
    <property type="entry name" value="CGL2689-like_C"/>
</dbReference>
<accession>A0ABY8VMU1</accession>
<reference evidence="2 3" key="1">
    <citation type="submission" date="2023-05" db="EMBL/GenBank/DDBJ databases">
        <title>Corynebacterium suedekumii sp. nov. and Corynebacterium breve sp. nov. isolated from raw cow's milk.</title>
        <authorList>
            <person name="Baer M.K."/>
            <person name="Mehl L."/>
            <person name="Hellmuth R."/>
            <person name="Marke G."/>
            <person name="Lipski A."/>
        </authorList>
    </citation>
    <scope>NUCLEOTIDE SEQUENCE [LARGE SCALE GENOMIC DNA]</scope>
    <source>
        <strain evidence="2 3">LM112</strain>
    </source>
</reference>
<keyword evidence="3" id="KW-1185">Reference proteome</keyword>
<sequence length="236" mass="25643">MQAPRMRVGVFGDDDSDPLPDLLRSVGHEVIHMTDENAPDATEPDMLVIAAHEETFRSHVEIVAGGVRRGQIILHTSLAHGVQILDDAETAGGVVIAAGQLSPTRWAVATADELGHTIAELLFGELGASIITVTDQQRLQLAAAITYANALAFLRRDAVKLLDGVLDNVEESHDIVDRASLFTRFPDVAGSGGLQEQWRSIQDPGRARAFRQTVRRAAELTTVDDVELWAIQEDKL</sequence>
<dbReference type="RefSeq" id="WP_284875257.1">
    <property type="nucleotide sequence ID" value="NZ_CP126970.1"/>
</dbReference>
<gene>
    <name evidence="2" type="ORF">QP029_02280</name>
</gene>